<dbReference type="RefSeq" id="WP_002362972.1">
    <property type="nucleotide sequence ID" value="NZ_GL454468.1"/>
</dbReference>
<dbReference type="PRINTS" id="PR00598">
    <property type="entry name" value="HTHMARR"/>
</dbReference>
<dbReference type="PANTHER" id="PTHR42756">
    <property type="entry name" value="TRANSCRIPTIONAL REGULATOR, MARR"/>
    <property type="match status" value="1"/>
</dbReference>
<dbReference type="GO" id="GO:0003677">
    <property type="term" value="F:DNA binding"/>
    <property type="evidence" value="ECO:0007669"/>
    <property type="project" value="UniProtKB-KW"/>
</dbReference>
<dbReference type="InterPro" id="IPR011991">
    <property type="entry name" value="ArsR-like_HTH"/>
</dbReference>
<comment type="caution">
    <text evidence="5">The sequence shown here is derived from an EMBL/GenBank/DDBJ whole genome shotgun (WGS) entry which is preliminary data.</text>
</comment>
<dbReference type="CDD" id="cd00090">
    <property type="entry name" value="HTH_ARSR"/>
    <property type="match status" value="1"/>
</dbReference>
<reference evidence="5 6" key="1">
    <citation type="submission" date="2010-07" db="EMBL/GenBank/DDBJ databases">
        <authorList>
            <person name="Sid Ahmed O."/>
        </authorList>
    </citation>
    <scope>NUCLEOTIDE SEQUENCE [LARGE SCALE GENOMIC DNA]</scope>
    <source>
        <strain evidence="5 6">TX4248</strain>
    </source>
</reference>
<keyword evidence="2" id="KW-0238">DNA-binding</keyword>
<dbReference type="HOGENOM" id="CLU_083287_18_0_9"/>
<dbReference type="EMBL" id="AEBR01000072">
    <property type="protein sequence ID" value="EFM82207.1"/>
    <property type="molecule type" value="Genomic_DNA"/>
</dbReference>
<accession>A0A125W4H8</accession>
<dbReference type="Gene3D" id="1.10.10.10">
    <property type="entry name" value="Winged helix-like DNA-binding domain superfamily/Winged helix DNA-binding domain"/>
    <property type="match status" value="1"/>
</dbReference>
<dbReference type="InterPro" id="IPR036390">
    <property type="entry name" value="WH_DNA-bd_sf"/>
</dbReference>
<dbReference type="PANTHER" id="PTHR42756:SF1">
    <property type="entry name" value="TRANSCRIPTIONAL REPRESSOR OF EMRAB OPERON"/>
    <property type="match status" value="1"/>
</dbReference>
<evidence type="ECO:0000256" key="3">
    <source>
        <dbReference type="ARBA" id="ARBA00023163"/>
    </source>
</evidence>
<keyword evidence="3" id="KW-0804">Transcription</keyword>
<dbReference type="PROSITE" id="PS50995">
    <property type="entry name" value="HTH_MARR_2"/>
    <property type="match status" value="1"/>
</dbReference>
<dbReference type="SMART" id="SM00347">
    <property type="entry name" value="HTH_MARR"/>
    <property type="match status" value="1"/>
</dbReference>
<dbReference type="Proteomes" id="UP000004846">
    <property type="component" value="Unassembled WGS sequence"/>
</dbReference>
<sequence>MSLSLREVSQLLCQLKVLDQKITKVFEEQVGLSLTRYELLMILKERQPCLQTEIQEHLKIDSGAVTRHLKILEEKQYVTRQRNPENNREVLVHLTEKAQQELQQCTAKQQTVTEIIPSTFTKDDCRQLKELLTKLDQSITTKEV</sequence>
<evidence type="ECO:0000256" key="2">
    <source>
        <dbReference type="ARBA" id="ARBA00023125"/>
    </source>
</evidence>
<evidence type="ECO:0000256" key="1">
    <source>
        <dbReference type="ARBA" id="ARBA00023015"/>
    </source>
</evidence>
<dbReference type="GO" id="GO:0003700">
    <property type="term" value="F:DNA-binding transcription factor activity"/>
    <property type="evidence" value="ECO:0007669"/>
    <property type="project" value="InterPro"/>
</dbReference>
<name>A0A125W4H8_ENTFL</name>
<dbReference type="SUPFAM" id="SSF46785">
    <property type="entry name" value="Winged helix' DNA-binding domain"/>
    <property type="match status" value="1"/>
</dbReference>
<keyword evidence="1" id="KW-0805">Transcription regulation</keyword>
<evidence type="ECO:0000313" key="6">
    <source>
        <dbReference type="Proteomes" id="UP000004846"/>
    </source>
</evidence>
<evidence type="ECO:0000259" key="4">
    <source>
        <dbReference type="PROSITE" id="PS50995"/>
    </source>
</evidence>
<gene>
    <name evidence="5" type="ORF">HMPREF9498_02182</name>
</gene>
<proteinExistence type="predicted"/>
<dbReference type="InterPro" id="IPR000835">
    <property type="entry name" value="HTH_MarR-typ"/>
</dbReference>
<dbReference type="Pfam" id="PF01047">
    <property type="entry name" value="MarR"/>
    <property type="match status" value="1"/>
</dbReference>
<organism evidence="5 6">
    <name type="scientific">Enterococcus faecalis TX4248</name>
    <dbReference type="NCBI Taxonomy" id="749495"/>
    <lineage>
        <taxon>Bacteria</taxon>
        <taxon>Bacillati</taxon>
        <taxon>Bacillota</taxon>
        <taxon>Bacilli</taxon>
        <taxon>Lactobacillales</taxon>
        <taxon>Enterococcaceae</taxon>
        <taxon>Enterococcus</taxon>
    </lineage>
</organism>
<dbReference type="AlphaFoldDB" id="A0A125W4H8"/>
<feature type="domain" description="HTH marR-type" evidence="4">
    <location>
        <begin position="1"/>
        <end position="137"/>
    </location>
</feature>
<protein>
    <submittedName>
        <fullName evidence="5">Transcriptional regulator, MarR family</fullName>
    </submittedName>
</protein>
<evidence type="ECO:0000313" key="5">
    <source>
        <dbReference type="EMBL" id="EFM82207.1"/>
    </source>
</evidence>
<dbReference type="InterPro" id="IPR036388">
    <property type="entry name" value="WH-like_DNA-bd_sf"/>
</dbReference>